<dbReference type="InterPro" id="IPR015943">
    <property type="entry name" value="WD40/YVTN_repeat-like_dom_sf"/>
</dbReference>
<keyword evidence="1" id="KW-0732">Signal</keyword>
<evidence type="ECO:0000313" key="2">
    <source>
        <dbReference type="EMBL" id="MCG0066076.1"/>
    </source>
</evidence>
<dbReference type="EMBL" id="JAKKZF010000095">
    <property type="protein sequence ID" value="MCG0066076.1"/>
    <property type="molecule type" value="Genomic_DNA"/>
</dbReference>
<name>A0ABS9JKL7_9ACTN</name>
<dbReference type="PROSITE" id="PS51318">
    <property type="entry name" value="TAT"/>
    <property type="match status" value="1"/>
</dbReference>
<dbReference type="Proteomes" id="UP001299012">
    <property type="component" value="Unassembled WGS sequence"/>
</dbReference>
<protein>
    <submittedName>
        <fullName evidence="2">Uncharacterized protein</fullName>
    </submittedName>
</protein>
<feature type="chain" id="PRO_5045719971" evidence="1">
    <location>
        <begin position="27"/>
        <end position="71"/>
    </location>
</feature>
<comment type="caution">
    <text evidence="2">The sequence shown here is derived from an EMBL/GenBank/DDBJ whole genome shotgun (WGS) entry which is preliminary data.</text>
</comment>
<reference evidence="2 3" key="1">
    <citation type="submission" date="2022-01" db="EMBL/GenBank/DDBJ databases">
        <title>Draft Genome Sequences of Seven Type Strains of the Genus Streptomyces.</title>
        <authorList>
            <person name="Aziz S."/>
            <person name="Coretto E."/>
            <person name="Chronakova A."/>
            <person name="Sproer C."/>
            <person name="Huber K."/>
            <person name="Nouioui I."/>
            <person name="Gross H."/>
        </authorList>
    </citation>
    <scope>NUCLEOTIDE SEQUENCE [LARGE SCALE GENOMIC DNA]</scope>
    <source>
        <strain evidence="2 3">DSM 41685</strain>
    </source>
</reference>
<proteinExistence type="predicted"/>
<feature type="signal peptide" evidence="1">
    <location>
        <begin position="1"/>
        <end position="26"/>
    </location>
</feature>
<organism evidence="2 3">
    <name type="scientific">Streptomyces tricolor</name>
    <dbReference type="NCBI Taxonomy" id="68277"/>
    <lineage>
        <taxon>Bacteria</taxon>
        <taxon>Bacillati</taxon>
        <taxon>Actinomycetota</taxon>
        <taxon>Actinomycetes</taxon>
        <taxon>Kitasatosporales</taxon>
        <taxon>Streptomycetaceae</taxon>
        <taxon>Streptomyces</taxon>
        <taxon>Streptomyces violaceoruber group</taxon>
    </lineage>
</organism>
<evidence type="ECO:0000313" key="3">
    <source>
        <dbReference type="Proteomes" id="UP001299012"/>
    </source>
</evidence>
<dbReference type="Gene3D" id="2.130.10.10">
    <property type="entry name" value="YVTN repeat-like/Quinoprotein amine dehydrogenase"/>
    <property type="match status" value="1"/>
</dbReference>
<keyword evidence="3" id="KW-1185">Reference proteome</keyword>
<dbReference type="InterPro" id="IPR006311">
    <property type="entry name" value="TAT_signal"/>
</dbReference>
<dbReference type="RefSeq" id="WP_059252896.1">
    <property type="nucleotide sequence ID" value="NZ_CBDRBY010000020.1"/>
</dbReference>
<sequence>MPTRRTVLAGTATAAALAGLPAPAHATPATDHLGRDDWSLLGVEAVTGDPRVHGRVHLATDGRGIQSGEPV</sequence>
<gene>
    <name evidence="2" type="ORF">L0F81_22720</name>
</gene>
<accession>A0ABS9JKL7</accession>
<evidence type="ECO:0000256" key="1">
    <source>
        <dbReference type="SAM" id="SignalP"/>
    </source>
</evidence>